<name>A0ABR8CSE7_9NOST</name>
<organism evidence="3 4">
    <name type="scientific">Anabaena subtropica FACHB-260</name>
    <dbReference type="NCBI Taxonomy" id="2692884"/>
    <lineage>
        <taxon>Bacteria</taxon>
        <taxon>Bacillati</taxon>
        <taxon>Cyanobacteriota</taxon>
        <taxon>Cyanophyceae</taxon>
        <taxon>Nostocales</taxon>
        <taxon>Nostocaceae</taxon>
        <taxon>Anabaena</taxon>
    </lineage>
</organism>
<accession>A0ABR8CSE7</accession>
<proteinExistence type="predicted"/>
<keyword evidence="1" id="KW-0472">Membrane</keyword>
<keyword evidence="1" id="KW-0812">Transmembrane</keyword>
<protein>
    <submittedName>
        <fullName evidence="3">Acyltransferase</fullName>
    </submittedName>
</protein>
<feature type="domain" description="Acyltransferase 3" evidence="2">
    <location>
        <begin position="15"/>
        <end position="353"/>
    </location>
</feature>
<feature type="transmembrane region" description="Helical" evidence="1">
    <location>
        <begin position="45"/>
        <end position="68"/>
    </location>
</feature>
<keyword evidence="4" id="KW-1185">Reference proteome</keyword>
<comment type="caution">
    <text evidence="3">The sequence shown here is derived from an EMBL/GenBank/DDBJ whole genome shotgun (WGS) entry which is preliminary data.</text>
</comment>
<sequence>MNIKNHIGTLSYMPQLDALRAFAVFFIMMAHYIPEDNFLYRIFPWGGMGVRLFFVLSGFLVTIGLLVYKNQIDLENKNTWSLIRKFYLRRVLRILPIYYITILIVSIFNIGNIRQHLFWHISYLSNIYISFNGWIGYASHFWTLAVEIQFYLIWPFIIIFADRKHLKPIILLTIAIAPISRILFLLIGADTAAIAFTTSNFDALGFGALIAYYNWESSFSKISLNKVGNYGLIIGLFILITAYVLRASSPDIGKFNREYYLIILDLNAYTLISTWLIINASNGFKGVIGKILTAKFIIYLGKISYGIYLFHNFINVIIFYPKLFKILHLPYPSSIEMQIIYKILATVLISALSWQIIENPINSLKSRFK</sequence>
<feature type="transmembrane region" description="Helical" evidence="1">
    <location>
        <begin position="94"/>
        <end position="114"/>
    </location>
</feature>
<dbReference type="Pfam" id="PF01757">
    <property type="entry name" value="Acyl_transf_3"/>
    <property type="match status" value="1"/>
</dbReference>
<dbReference type="PANTHER" id="PTHR23028:SF53">
    <property type="entry name" value="ACYL_TRANSF_3 DOMAIN-CONTAINING PROTEIN"/>
    <property type="match status" value="1"/>
</dbReference>
<evidence type="ECO:0000313" key="3">
    <source>
        <dbReference type="EMBL" id="MBD2345478.1"/>
    </source>
</evidence>
<keyword evidence="3" id="KW-0808">Transferase</keyword>
<feature type="transmembrane region" description="Helical" evidence="1">
    <location>
        <begin position="134"/>
        <end position="157"/>
    </location>
</feature>
<evidence type="ECO:0000256" key="1">
    <source>
        <dbReference type="SAM" id="Phobius"/>
    </source>
</evidence>
<dbReference type="PANTHER" id="PTHR23028">
    <property type="entry name" value="ACETYLTRANSFERASE"/>
    <property type="match status" value="1"/>
</dbReference>
<feature type="transmembrane region" description="Helical" evidence="1">
    <location>
        <begin position="169"/>
        <end position="187"/>
    </location>
</feature>
<feature type="transmembrane region" description="Helical" evidence="1">
    <location>
        <begin position="259"/>
        <end position="278"/>
    </location>
</feature>
<dbReference type="EMBL" id="JACJRF010000025">
    <property type="protein sequence ID" value="MBD2345478.1"/>
    <property type="molecule type" value="Genomic_DNA"/>
</dbReference>
<keyword evidence="3" id="KW-0012">Acyltransferase</keyword>
<reference evidence="3 4" key="1">
    <citation type="journal article" date="2020" name="ISME J.">
        <title>Comparative genomics reveals insights into cyanobacterial evolution and habitat adaptation.</title>
        <authorList>
            <person name="Chen M.Y."/>
            <person name="Teng W.K."/>
            <person name="Zhao L."/>
            <person name="Hu C.X."/>
            <person name="Zhou Y.K."/>
            <person name="Han B.P."/>
            <person name="Song L.R."/>
            <person name="Shu W.S."/>
        </authorList>
    </citation>
    <scope>NUCLEOTIDE SEQUENCE [LARGE SCALE GENOMIC DNA]</scope>
    <source>
        <strain evidence="3 4">FACHB-260</strain>
    </source>
</reference>
<feature type="transmembrane region" description="Helical" evidence="1">
    <location>
        <begin position="299"/>
        <end position="319"/>
    </location>
</feature>
<feature type="transmembrane region" description="Helical" evidence="1">
    <location>
        <begin position="193"/>
        <end position="215"/>
    </location>
</feature>
<evidence type="ECO:0000259" key="2">
    <source>
        <dbReference type="Pfam" id="PF01757"/>
    </source>
</evidence>
<dbReference type="Proteomes" id="UP000607281">
    <property type="component" value="Unassembled WGS sequence"/>
</dbReference>
<keyword evidence="1" id="KW-1133">Transmembrane helix</keyword>
<gene>
    <name evidence="3" type="ORF">H6G18_15175</name>
</gene>
<feature type="transmembrane region" description="Helical" evidence="1">
    <location>
        <begin position="339"/>
        <end position="357"/>
    </location>
</feature>
<dbReference type="InterPro" id="IPR050879">
    <property type="entry name" value="Acyltransferase_3"/>
</dbReference>
<feature type="transmembrane region" description="Helical" evidence="1">
    <location>
        <begin position="227"/>
        <end position="247"/>
    </location>
</feature>
<dbReference type="InterPro" id="IPR002656">
    <property type="entry name" value="Acyl_transf_3_dom"/>
</dbReference>
<feature type="transmembrane region" description="Helical" evidence="1">
    <location>
        <begin position="12"/>
        <end position="33"/>
    </location>
</feature>
<evidence type="ECO:0000313" key="4">
    <source>
        <dbReference type="Proteomes" id="UP000607281"/>
    </source>
</evidence>
<dbReference type="GO" id="GO:0016746">
    <property type="term" value="F:acyltransferase activity"/>
    <property type="evidence" value="ECO:0007669"/>
    <property type="project" value="UniProtKB-KW"/>
</dbReference>